<reference evidence="1 2" key="1">
    <citation type="submission" date="2020-08" db="EMBL/GenBank/DDBJ databases">
        <title>Sequencing the genomes of 1000 actinobacteria strains.</title>
        <authorList>
            <person name="Klenk H.-P."/>
        </authorList>
    </citation>
    <scope>NUCLEOTIDE SEQUENCE [LARGE SCALE GENOMIC DNA]</scope>
    <source>
        <strain evidence="1 2">DSM 40084</strain>
    </source>
</reference>
<keyword evidence="2" id="KW-1185">Reference proteome</keyword>
<dbReference type="RefSeq" id="WP_184980635.1">
    <property type="nucleotide sequence ID" value="NZ_JACHNE010000001.1"/>
</dbReference>
<accession>A0A7W9LQW6</accession>
<dbReference type="AlphaFoldDB" id="A0A7W9LQW6"/>
<dbReference type="SUPFAM" id="SSF53850">
    <property type="entry name" value="Periplasmic binding protein-like II"/>
    <property type="match status" value="1"/>
</dbReference>
<protein>
    <recommendedName>
        <fullName evidence="3">LysR family transcriptional regulator</fullName>
    </recommendedName>
</protein>
<comment type="caution">
    <text evidence="1">The sequence shown here is derived from an EMBL/GenBank/DDBJ whole genome shotgun (WGS) entry which is preliminary data.</text>
</comment>
<evidence type="ECO:0000313" key="1">
    <source>
        <dbReference type="EMBL" id="MBB5792806.1"/>
    </source>
</evidence>
<dbReference type="EMBL" id="JACHNE010000001">
    <property type="protein sequence ID" value="MBB5792806.1"/>
    <property type="molecule type" value="Genomic_DNA"/>
</dbReference>
<sequence length="58" mass="6147">MLPRSLCAENLGYGRLVLLHAAAEPPLNTPSLVQRPGAAGNPAVVRVRACLQRAADDR</sequence>
<gene>
    <name evidence="1" type="ORF">HDA41_000770</name>
</gene>
<name>A0A7W9LQW6_9ACTN</name>
<evidence type="ECO:0000313" key="2">
    <source>
        <dbReference type="Proteomes" id="UP000590647"/>
    </source>
</evidence>
<organism evidence="1 2">
    <name type="scientific">Streptomyces caelestis</name>
    <dbReference type="NCBI Taxonomy" id="36816"/>
    <lineage>
        <taxon>Bacteria</taxon>
        <taxon>Bacillati</taxon>
        <taxon>Actinomycetota</taxon>
        <taxon>Actinomycetes</taxon>
        <taxon>Kitasatosporales</taxon>
        <taxon>Streptomycetaceae</taxon>
        <taxon>Streptomyces</taxon>
    </lineage>
</organism>
<proteinExistence type="predicted"/>
<evidence type="ECO:0008006" key="3">
    <source>
        <dbReference type="Google" id="ProtNLM"/>
    </source>
</evidence>
<dbReference type="Proteomes" id="UP000590647">
    <property type="component" value="Unassembled WGS sequence"/>
</dbReference>